<dbReference type="AntiFam" id="ANF00187">
    <property type="entry name" value="Shadow ORF (opposite parA)"/>
</dbReference>
<organism evidence="1">
    <name type="scientific">bioreactor metagenome</name>
    <dbReference type="NCBI Taxonomy" id="1076179"/>
    <lineage>
        <taxon>unclassified sequences</taxon>
        <taxon>metagenomes</taxon>
        <taxon>ecological metagenomes</taxon>
    </lineage>
</organism>
<accession>A0A644YEC4</accession>
<reference evidence="1" key="1">
    <citation type="submission" date="2019-08" db="EMBL/GenBank/DDBJ databases">
        <authorList>
            <person name="Kucharzyk K."/>
            <person name="Murdoch R.W."/>
            <person name="Higgins S."/>
            <person name="Loffler F."/>
        </authorList>
    </citation>
    <scope>NUCLEOTIDE SEQUENCE</scope>
</reference>
<gene>
    <name evidence="1" type="ORF">SDC9_70997</name>
</gene>
<proteinExistence type="predicted"/>
<dbReference type="EMBL" id="VSSQ01004280">
    <property type="protein sequence ID" value="MPM24514.1"/>
    <property type="molecule type" value="Genomic_DNA"/>
</dbReference>
<dbReference type="AlphaFoldDB" id="A0A644YEC4"/>
<name>A0A644YEC4_9ZZZZ</name>
<evidence type="ECO:0000313" key="1">
    <source>
        <dbReference type="EMBL" id="MPM24514.1"/>
    </source>
</evidence>
<protein>
    <submittedName>
        <fullName evidence="1">Uncharacterized protein</fullName>
    </submittedName>
</protein>
<comment type="caution">
    <text evidence="1">The sequence shown here is derived from an EMBL/GenBank/DDBJ whole genome shotgun (WGS) entry which is preliminary data.</text>
</comment>
<sequence length="257" mass="28741">MDDRSDLVVDGIHGLDGAVEGLAREVLLVRLIQGLLGQPCIRYRRRLDHVVGQHRTPEEPADEGDHLGLRGVAHLVAGRQEPEPIEPQVGACIADHAQQVGRHPQELRHGHEVKHLRVDRHQDARGRGKGRHGQEAQLRRAVDHDDIVVTFDAVEGVSDSREESAGAATLDRGRGLVLELHELEIARNEIQATDVGLPDDLGNRNRVVIPDCVVQRPAFHEVQFRLDPMQGGQRRLRIQINGQHTITLERESLRKVR</sequence>